<organism evidence="1 2">
    <name type="scientific">Dipteronia sinensis</name>
    <dbReference type="NCBI Taxonomy" id="43782"/>
    <lineage>
        <taxon>Eukaryota</taxon>
        <taxon>Viridiplantae</taxon>
        <taxon>Streptophyta</taxon>
        <taxon>Embryophyta</taxon>
        <taxon>Tracheophyta</taxon>
        <taxon>Spermatophyta</taxon>
        <taxon>Magnoliopsida</taxon>
        <taxon>eudicotyledons</taxon>
        <taxon>Gunneridae</taxon>
        <taxon>Pentapetalae</taxon>
        <taxon>rosids</taxon>
        <taxon>malvids</taxon>
        <taxon>Sapindales</taxon>
        <taxon>Sapindaceae</taxon>
        <taxon>Hippocastanoideae</taxon>
        <taxon>Acereae</taxon>
        <taxon>Dipteronia</taxon>
    </lineage>
</organism>
<gene>
    <name evidence="1" type="ORF">Dsin_032878</name>
</gene>
<evidence type="ECO:0000313" key="2">
    <source>
        <dbReference type="Proteomes" id="UP001281410"/>
    </source>
</evidence>
<dbReference type="GO" id="GO:0000398">
    <property type="term" value="P:mRNA splicing, via spliceosome"/>
    <property type="evidence" value="ECO:0007669"/>
    <property type="project" value="TreeGrafter"/>
</dbReference>
<proteinExistence type="predicted"/>
<feature type="non-terminal residue" evidence="1">
    <location>
        <position position="1"/>
    </location>
</feature>
<accession>A0AAE0DNQ5</accession>
<comment type="caution">
    <text evidence="1">The sequence shown here is derived from an EMBL/GenBank/DDBJ whole genome shotgun (WGS) entry which is preliminary data.</text>
</comment>
<keyword evidence="2" id="KW-1185">Reference proteome</keyword>
<dbReference type="AlphaFoldDB" id="A0AAE0DNQ5"/>
<dbReference type="EMBL" id="JANJYJ010000635">
    <property type="protein sequence ID" value="KAK3173833.1"/>
    <property type="molecule type" value="Genomic_DNA"/>
</dbReference>
<evidence type="ECO:0000313" key="1">
    <source>
        <dbReference type="EMBL" id="KAK3173833.1"/>
    </source>
</evidence>
<name>A0AAE0DNQ5_9ROSI</name>
<reference evidence="1" key="1">
    <citation type="journal article" date="2023" name="Plant J.">
        <title>Genome sequences and population genomics provide insights into the demographic history, inbreeding, and mutation load of two 'living fossil' tree species of Dipteronia.</title>
        <authorList>
            <person name="Feng Y."/>
            <person name="Comes H.P."/>
            <person name="Chen J."/>
            <person name="Zhu S."/>
            <person name="Lu R."/>
            <person name="Zhang X."/>
            <person name="Li P."/>
            <person name="Qiu J."/>
            <person name="Olsen K.M."/>
            <person name="Qiu Y."/>
        </authorList>
    </citation>
    <scope>NUCLEOTIDE SEQUENCE</scope>
    <source>
        <strain evidence="1">NBL</strain>
    </source>
</reference>
<dbReference type="GO" id="GO:0008419">
    <property type="term" value="F:RNA lariat debranching enzyme activity"/>
    <property type="evidence" value="ECO:0007669"/>
    <property type="project" value="TreeGrafter"/>
</dbReference>
<dbReference type="GO" id="GO:0005634">
    <property type="term" value="C:nucleus"/>
    <property type="evidence" value="ECO:0007669"/>
    <property type="project" value="TreeGrafter"/>
</dbReference>
<protein>
    <submittedName>
        <fullName evidence="1">Uncharacterized protein</fullName>
    </submittedName>
</protein>
<dbReference type="Proteomes" id="UP001281410">
    <property type="component" value="Unassembled WGS sequence"/>
</dbReference>
<sequence>ALKNKNDLKNMNCPKKYQTMNSFWKYYSGLEIAPYVLAFLGGGNRELFPNHSEDKNEVEYPDPLYLAGLVPYSFYKSDG</sequence>
<dbReference type="PANTHER" id="PTHR12849:SF0">
    <property type="entry name" value="LARIAT DEBRANCHING ENZYME"/>
    <property type="match status" value="1"/>
</dbReference>
<dbReference type="PANTHER" id="PTHR12849">
    <property type="entry name" value="RNA LARIAT DEBRANCHING ENZYME"/>
    <property type="match status" value="1"/>
</dbReference>